<dbReference type="AlphaFoldDB" id="B9TK63"/>
<dbReference type="Proteomes" id="UP000008311">
    <property type="component" value="Unassembled WGS sequence"/>
</dbReference>
<reference evidence="2" key="1">
    <citation type="journal article" date="2010" name="Nat. Biotechnol.">
        <title>Draft genome sequence of the oilseed species Ricinus communis.</title>
        <authorList>
            <person name="Chan A.P."/>
            <person name="Crabtree J."/>
            <person name="Zhao Q."/>
            <person name="Lorenzi H."/>
            <person name="Orvis J."/>
            <person name="Puiu D."/>
            <person name="Melake-Berhan A."/>
            <person name="Jones K.M."/>
            <person name="Redman J."/>
            <person name="Chen G."/>
            <person name="Cahoon E.B."/>
            <person name="Gedil M."/>
            <person name="Stanke M."/>
            <person name="Haas B.J."/>
            <person name="Wortman J.R."/>
            <person name="Fraser-Liggett C.M."/>
            <person name="Ravel J."/>
            <person name="Rabinowicz P.D."/>
        </authorList>
    </citation>
    <scope>NUCLEOTIDE SEQUENCE [LARGE SCALE GENOMIC DNA]</scope>
    <source>
        <strain evidence="2">cv. Hale</strain>
    </source>
</reference>
<keyword evidence="2" id="KW-1185">Reference proteome</keyword>
<name>B9TK63_RICCO</name>
<evidence type="ECO:0000313" key="1">
    <source>
        <dbReference type="EMBL" id="EEF23750.1"/>
    </source>
</evidence>
<evidence type="ECO:0000313" key="2">
    <source>
        <dbReference type="Proteomes" id="UP000008311"/>
    </source>
</evidence>
<accession>B9TK63</accession>
<proteinExistence type="predicted"/>
<dbReference type="EMBL" id="EQ984765">
    <property type="protein sequence ID" value="EEF23750.1"/>
    <property type="molecule type" value="Genomic_DNA"/>
</dbReference>
<organism evidence="1 2">
    <name type="scientific">Ricinus communis</name>
    <name type="common">Castor bean</name>
    <dbReference type="NCBI Taxonomy" id="3988"/>
    <lineage>
        <taxon>Eukaryota</taxon>
        <taxon>Viridiplantae</taxon>
        <taxon>Streptophyta</taxon>
        <taxon>Embryophyta</taxon>
        <taxon>Tracheophyta</taxon>
        <taxon>Spermatophyta</taxon>
        <taxon>Magnoliopsida</taxon>
        <taxon>eudicotyledons</taxon>
        <taxon>Gunneridae</taxon>
        <taxon>Pentapetalae</taxon>
        <taxon>rosids</taxon>
        <taxon>fabids</taxon>
        <taxon>Malpighiales</taxon>
        <taxon>Euphorbiaceae</taxon>
        <taxon>Acalyphoideae</taxon>
        <taxon>Acalypheae</taxon>
        <taxon>Ricinus</taxon>
    </lineage>
</organism>
<feature type="non-terminal residue" evidence="1">
    <location>
        <position position="1"/>
    </location>
</feature>
<protein>
    <submittedName>
        <fullName evidence="1">Uncharacterized protein</fullName>
    </submittedName>
</protein>
<gene>
    <name evidence="1" type="ORF">RCOM_1957290</name>
</gene>
<dbReference type="InParanoid" id="B9TK63"/>
<sequence>LQQTLTTTQSEKDKLADLGSTLHASNINITAIDVKGSGKEKVTTTAKRADLLRISFDLDENRVAPSGTKELYVCITGPDGKPISIPAYGSGTFTTRDEGEKVFTNKITTNYEQGKRSPVSFDWKQDNHYQTGDYKIEIYQNGFKIGEGTKTLKKGGLFS</sequence>